<evidence type="ECO:0000313" key="7">
    <source>
        <dbReference type="EMBL" id="CAJ1004217.1"/>
    </source>
</evidence>
<comment type="function">
    <text evidence="6">Part of the phosphoribosylformylglycinamidine synthase complex involved in the purines biosynthetic pathway. Catalyzes the ATP-dependent conversion of formylglycinamide ribonucleotide (FGAR) and glutamine to yield formylglycinamidine ribonucleotide (FGAM) and glutamate. The FGAM synthase complex is composed of three subunits. PurQ produces an ammonia molecule by converting glutamine to glutamate. PurL transfers the ammonia molecule to FGAR to form FGAM in an ATP-dependent manner. PurS interacts with PurQ and PurL and is thought to assist in the transfer of the ammonia molecule from PurQ to PurL.</text>
</comment>
<protein>
    <recommendedName>
        <fullName evidence="6">Phosphoribosylformylglycinamidine synthase subunit PurS</fullName>
        <shortName evidence="6">FGAM synthase</shortName>
        <ecNumber evidence="6">6.3.5.3</ecNumber>
    </recommendedName>
    <alternativeName>
        <fullName evidence="6">Formylglycinamide ribonucleotide amidotransferase subunit III</fullName>
        <shortName evidence="6">FGAR amidotransferase III</shortName>
        <shortName evidence="6">FGAR-AT III</shortName>
    </alternativeName>
    <alternativeName>
        <fullName evidence="6">Phosphoribosylformylglycinamidine synthase subunit III</fullName>
    </alternativeName>
</protein>
<dbReference type="GO" id="GO:0005737">
    <property type="term" value="C:cytoplasm"/>
    <property type="evidence" value="ECO:0007669"/>
    <property type="project" value="UniProtKB-SubCell"/>
</dbReference>
<dbReference type="AlphaFoldDB" id="A0AA48MCY6"/>
<comment type="catalytic activity">
    <reaction evidence="6">
        <text>N(2)-formyl-N(1)-(5-phospho-beta-D-ribosyl)glycinamide + L-glutamine + ATP + H2O = 2-formamido-N(1)-(5-O-phospho-beta-D-ribosyl)acetamidine + L-glutamate + ADP + phosphate + H(+)</text>
        <dbReference type="Rhea" id="RHEA:17129"/>
        <dbReference type="ChEBI" id="CHEBI:15377"/>
        <dbReference type="ChEBI" id="CHEBI:15378"/>
        <dbReference type="ChEBI" id="CHEBI:29985"/>
        <dbReference type="ChEBI" id="CHEBI:30616"/>
        <dbReference type="ChEBI" id="CHEBI:43474"/>
        <dbReference type="ChEBI" id="CHEBI:58359"/>
        <dbReference type="ChEBI" id="CHEBI:147286"/>
        <dbReference type="ChEBI" id="CHEBI:147287"/>
        <dbReference type="ChEBI" id="CHEBI:456216"/>
        <dbReference type="EC" id="6.3.5.3"/>
    </reaction>
</comment>
<evidence type="ECO:0000256" key="1">
    <source>
        <dbReference type="ARBA" id="ARBA00022490"/>
    </source>
</evidence>
<dbReference type="SUPFAM" id="SSF82697">
    <property type="entry name" value="PurS-like"/>
    <property type="match status" value="1"/>
</dbReference>
<evidence type="ECO:0000313" key="8">
    <source>
        <dbReference type="Proteomes" id="UP001189619"/>
    </source>
</evidence>
<evidence type="ECO:0000256" key="6">
    <source>
        <dbReference type="HAMAP-Rule" id="MF_01926"/>
    </source>
</evidence>
<dbReference type="PANTHER" id="PTHR34696">
    <property type="entry name" value="PHOSPHORIBOSYLFORMYLGLYCINAMIDINE SYNTHASE SUBUNIT PURS"/>
    <property type="match status" value="1"/>
</dbReference>
<organism evidence="7 8">
    <name type="scientific">Brevibacillus aydinogluensis</name>
    <dbReference type="NCBI Taxonomy" id="927786"/>
    <lineage>
        <taxon>Bacteria</taxon>
        <taxon>Bacillati</taxon>
        <taxon>Bacillota</taxon>
        <taxon>Bacilli</taxon>
        <taxon>Bacillales</taxon>
        <taxon>Paenibacillaceae</taxon>
        <taxon>Brevibacillus</taxon>
    </lineage>
</organism>
<keyword evidence="5 6" id="KW-0067">ATP-binding</keyword>
<dbReference type="RefSeq" id="WP_171565281.1">
    <property type="nucleotide sequence ID" value="NZ_JAUSVZ010000009.1"/>
</dbReference>
<dbReference type="KEGG" id="bayd:BSPP4475_18040"/>
<gene>
    <name evidence="6 7" type="primary">purS</name>
    <name evidence="7" type="ORF">BSPP4475_18040</name>
</gene>
<proteinExistence type="inferred from homology"/>
<keyword evidence="4 6" id="KW-0658">Purine biosynthesis</keyword>
<dbReference type="PANTHER" id="PTHR34696:SF1">
    <property type="entry name" value="PHOSPHORIBOSYLFORMYLGLYCINAMIDINE SYNTHASE SUBUNIT PURS"/>
    <property type="match status" value="1"/>
</dbReference>
<comment type="subunit">
    <text evidence="6">Part of the FGAM synthase complex composed of 1 PurL, 1 PurQ and 2 PurS subunits.</text>
</comment>
<evidence type="ECO:0000256" key="5">
    <source>
        <dbReference type="ARBA" id="ARBA00022840"/>
    </source>
</evidence>
<dbReference type="NCBIfam" id="TIGR00302">
    <property type="entry name" value="phosphoribosylformylglycinamidine synthase subunit PurS"/>
    <property type="match status" value="1"/>
</dbReference>
<name>A0AA48MCY6_9BACL</name>
<reference evidence="7" key="1">
    <citation type="submission" date="2023-07" db="EMBL/GenBank/DDBJ databases">
        <authorList>
            <person name="Ivanov I."/>
            <person name="Teneva D."/>
            <person name="Stoikov I."/>
        </authorList>
    </citation>
    <scope>NUCLEOTIDE SEQUENCE</scope>
    <source>
        <strain evidence="7">4475</strain>
    </source>
</reference>
<comment type="pathway">
    <text evidence="6">Purine metabolism; IMP biosynthesis via de novo pathway; 5-amino-1-(5-phospho-D-ribosyl)imidazole from N(2)-formyl-N(1)-(5-phospho-D-ribosyl)glycinamide: step 1/2.</text>
</comment>
<dbReference type="EMBL" id="OY569118">
    <property type="protein sequence ID" value="CAJ1004217.1"/>
    <property type="molecule type" value="Genomic_DNA"/>
</dbReference>
<dbReference type="GO" id="GO:0005524">
    <property type="term" value="F:ATP binding"/>
    <property type="evidence" value="ECO:0007669"/>
    <property type="project" value="UniProtKB-UniRule"/>
</dbReference>
<dbReference type="HAMAP" id="MF_01926">
    <property type="entry name" value="PurS"/>
    <property type="match status" value="1"/>
</dbReference>
<dbReference type="NCBIfam" id="NF004630">
    <property type="entry name" value="PRK05974.1"/>
    <property type="match status" value="1"/>
</dbReference>
<comment type="similarity">
    <text evidence="6">Belongs to the PurS family.</text>
</comment>
<dbReference type="GO" id="GO:0006189">
    <property type="term" value="P:'de novo' IMP biosynthetic process"/>
    <property type="evidence" value="ECO:0007669"/>
    <property type="project" value="UniProtKB-UniRule"/>
</dbReference>
<keyword evidence="8" id="KW-1185">Reference proteome</keyword>
<dbReference type="Pfam" id="PF02700">
    <property type="entry name" value="PurS"/>
    <property type="match status" value="1"/>
</dbReference>
<evidence type="ECO:0000256" key="4">
    <source>
        <dbReference type="ARBA" id="ARBA00022755"/>
    </source>
</evidence>
<evidence type="ECO:0000256" key="3">
    <source>
        <dbReference type="ARBA" id="ARBA00022741"/>
    </source>
</evidence>
<keyword evidence="3 6" id="KW-0547">Nucleotide-binding</keyword>
<keyword evidence="2 6" id="KW-0436">Ligase</keyword>
<evidence type="ECO:0000256" key="2">
    <source>
        <dbReference type="ARBA" id="ARBA00022598"/>
    </source>
</evidence>
<dbReference type="Proteomes" id="UP001189619">
    <property type="component" value="Chromosome"/>
</dbReference>
<keyword evidence="1 6" id="KW-0963">Cytoplasm</keyword>
<dbReference type="InterPro" id="IPR003850">
    <property type="entry name" value="PurS"/>
</dbReference>
<sequence>MCKAVVYVTLRQSVLDPQGHAVKGALHTLGFDEVKDVRIGKYMELVLDTADRAQAEERVRAMCEKLLANTVIEDYRFDIVEG</sequence>
<accession>A0AA48MCY6</accession>
<dbReference type="GO" id="GO:0004642">
    <property type="term" value="F:phosphoribosylformylglycinamidine synthase activity"/>
    <property type="evidence" value="ECO:0007669"/>
    <property type="project" value="UniProtKB-UniRule"/>
</dbReference>
<dbReference type="Gene3D" id="3.30.1280.10">
    <property type="entry name" value="Phosphoribosylformylglycinamidine synthase subunit PurS"/>
    <property type="match status" value="1"/>
</dbReference>
<dbReference type="EC" id="6.3.5.3" evidence="6"/>
<dbReference type="InterPro" id="IPR036604">
    <property type="entry name" value="PurS-like_sf"/>
</dbReference>
<comment type="subcellular location">
    <subcellularLocation>
        <location evidence="6">Cytoplasm</location>
    </subcellularLocation>
</comment>